<dbReference type="Proteomes" id="UP000539953">
    <property type="component" value="Unassembled WGS sequence"/>
</dbReference>
<evidence type="ECO:0000256" key="6">
    <source>
        <dbReference type="SAM" id="Phobius"/>
    </source>
</evidence>
<dbReference type="AlphaFoldDB" id="A0A7W8FUZ2"/>
<keyword evidence="8" id="KW-1185">Reference proteome</keyword>
<keyword evidence="3 6" id="KW-0812">Transmembrane</keyword>
<organism evidence="7 8">
    <name type="scientific">Catenisphaera adipataccumulans</name>
    <dbReference type="NCBI Taxonomy" id="700500"/>
    <lineage>
        <taxon>Bacteria</taxon>
        <taxon>Bacillati</taxon>
        <taxon>Bacillota</taxon>
        <taxon>Erysipelotrichia</taxon>
        <taxon>Erysipelotrichales</taxon>
        <taxon>Erysipelotrichaceae</taxon>
        <taxon>Catenisphaera</taxon>
    </lineage>
</organism>
<protein>
    <submittedName>
        <fullName evidence="7">Uncharacterized membrane protein (DUF373 family)</fullName>
    </submittedName>
</protein>
<dbReference type="InterPro" id="IPR020948">
    <property type="entry name" value="P_starv_induced_PsiE-like"/>
</dbReference>
<gene>
    <name evidence="7" type="ORF">HNQ47_000622</name>
</gene>
<comment type="caution">
    <text evidence="7">The sequence shown here is derived from an EMBL/GenBank/DDBJ whole genome shotgun (WGS) entry which is preliminary data.</text>
</comment>
<sequence>MKSSTPFTNRLSKYTHVIEKGIAVLLLAAALIIGVRILAEIFPTLFNGDPIESLHELLAAVFSLIIVIEFVRMLISHSMESVIEVLIFALSRGMIVNHYEGLDLLIMVACVGILFVVRKYCLFHEDIEKAEECEK</sequence>
<feature type="transmembrane region" description="Helical" evidence="6">
    <location>
        <begin position="105"/>
        <end position="122"/>
    </location>
</feature>
<dbReference type="RefSeq" id="WP_183327437.1">
    <property type="nucleotide sequence ID" value="NZ_JACHHK010000002.1"/>
</dbReference>
<evidence type="ECO:0000313" key="8">
    <source>
        <dbReference type="Proteomes" id="UP000539953"/>
    </source>
</evidence>
<reference evidence="7 8" key="1">
    <citation type="submission" date="2020-08" db="EMBL/GenBank/DDBJ databases">
        <title>Genomic Encyclopedia of Type Strains, Phase IV (KMG-IV): sequencing the most valuable type-strain genomes for metagenomic binning, comparative biology and taxonomic classification.</title>
        <authorList>
            <person name="Goeker M."/>
        </authorList>
    </citation>
    <scope>NUCLEOTIDE SEQUENCE [LARGE SCALE GENOMIC DNA]</scope>
    <source>
        <strain evidence="7 8">DSM 25799</strain>
    </source>
</reference>
<name>A0A7W8FUZ2_9FIRM</name>
<evidence type="ECO:0000256" key="4">
    <source>
        <dbReference type="ARBA" id="ARBA00022989"/>
    </source>
</evidence>
<comment type="subcellular location">
    <subcellularLocation>
        <location evidence="1">Cell membrane</location>
        <topology evidence="1">Multi-pass membrane protein</topology>
    </subcellularLocation>
</comment>
<keyword evidence="4 6" id="KW-1133">Transmembrane helix</keyword>
<dbReference type="Pfam" id="PF06146">
    <property type="entry name" value="PsiE"/>
    <property type="match status" value="1"/>
</dbReference>
<feature type="transmembrane region" description="Helical" evidence="6">
    <location>
        <begin position="57"/>
        <end position="75"/>
    </location>
</feature>
<accession>A0A7W8FUZ2</accession>
<keyword evidence="2" id="KW-1003">Cell membrane</keyword>
<proteinExistence type="predicted"/>
<feature type="transmembrane region" description="Helical" evidence="6">
    <location>
        <begin position="21"/>
        <end position="45"/>
    </location>
</feature>
<evidence type="ECO:0000313" key="7">
    <source>
        <dbReference type="EMBL" id="MBB5182603.1"/>
    </source>
</evidence>
<dbReference type="EMBL" id="JACHHK010000002">
    <property type="protein sequence ID" value="MBB5182603.1"/>
    <property type="molecule type" value="Genomic_DNA"/>
</dbReference>
<evidence type="ECO:0000256" key="5">
    <source>
        <dbReference type="ARBA" id="ARBA00023136"/>
    </source>
</evidence>
<evidence type="ECO:0000256" key="3">
    <source>
        <dbReference type="ARBA" id="ARBA00022692"/>
    </source>
</evidence>
<keyword evidence="5 6" id="KW-0472">Membrane</keyword>
<evidence type="ECO:0000256" key="2">
    <source>
        <dbReference type="ARBA" id="ARBA00022475"/>
    </source>
</evidence>
<dbReference type="GO" id="GO:0005886">
    <property type="term" value="C:plasma membrane"/>
    <property type="evidence" value="ECO:0007669"/>
    <property type="project" value="UniProtKB-SubCell"/>
</dbReference>
<evidence type="ECO:0000256" key="1">
    <source>
        <dbReference type="ARBA" id="ARBA00004651"/>
    </source>
</evidence>